<comment type="caution">
    <text evidence="4">The sequence shown here is derived from an EMBL/GenBank/DDBJ whole genome shotgun (WGS) entry which is preliminary data.</text>
</comment>
<comment type="similarity">
    <text evidence="1">Belongs to the UPF0288 family.</text>
</comment>
<dbReference type="AlphaFoldDB" id="A0A117MCE3"/>
<gene>
    <name evidence="3" type="ORF">XD72_1375</name>
    <name evidence="4" type="ORF">XE07_1183</name>
</gene>
<sequence>MKVFVDGAEISLNDGAILKDALDVGGVAPPPEGAIIGIVKGREEEAKETNSYWLNTTKGKLRIELLDTGIQEAWHKAVDQISGLKVRWSDGAAVAFGPLSTRIAPTRREHEYDRWEVVFGASGFEADKAQIVFARKRHSAAYGAPAENRGVFASVVGGKDLLYRLDMGDEILDAEPIVEWAALSDKMATQDLSLPLADGMEIYTRIEVDLIEAAPEGSEFFLAATRDRVFAVDGISSSYASSDILMGERIEFENREPRAEGVVTIRTQGRGLGRIFIYKADRTSIPSHSVVGKVTSGMDLVKLAEPGTKLATKVKPERIMLMGLSLNEAEKIAEERGIGFEVEGYTGDDAVVVEQRPVTTMQIIKVGQVVVTTIPADRMVAIELYDDLAPKSLDYFRHVVGLKEKPVGPLPVYFVYENTVLFKPVIAATSYKEILPENKPTGVVKAGEIGVTNQAAKNAGLIGVKLEDDSKYGPSGEKFLATNIVGRILDLEKLRDVEEEETVYVLEVRK</sequence>
<dbReference type="NCBIfam" id="TIGR03268">
    <property type="entry name" value="methan_mark_3"/>
    <property type="match status" value="1"/>
</dbReference>
<dbReference type="PIRSF" id="PIRSF005852">
    <property type="entry name" value="UCP005852"/>
    <property type="match status" value="1"/>
</dbReference>
<evidence type="ECO:0000259" key="2">
    <source>
        <dbReference type="Pfam" id="PF26548"/>
    </source>
</evidence>
<evidence type="ECO:0000313" key="5">
    <source>
        <dbReference type="Proteomes" id="UP000053961"/>
    </source>
</evidence>
<proteinExistence type="inferred from homology"/>
<reference evidence="5 6" key="2">
    <citation type="journal article" date="2015" name="MBio">
        <title>Genome-Resolved Metagenomic Analysis Reveals Roles for Candidate Phyla and Other Microbial Community Members in Biogeochemical Transformations in Oil Reservoirs.</title>
        <authorList>
            <person name="Hu P."/>
            <person name="Tom L."/>
            <person name="Singh A."/>
            <person name="Thomas B.C."/>
            <person name="Baker B.J."/>
            <person name="Piceno Y.M."/>
            <person name="Andersen G.L."/>
            <person name="Banfield J.F."/>
        </authorList>
    </citation>
    <scope>NUCLEOTIDE SEQUENCE [LARGE SCALE GENOMIC DNA]</scope>
    <source>
        <strain evidence="3">57_489</strain>
    </source>
</reference>
<evidence type="ECO:0000313" key="3">
    <source>
        <dbReference type="EMBL" id="KUK44243.1"/>
    </source>
</evidence>
<dbReference type="HAMAP" id="MF_01089">
    <property type="entry name" value="UPF0288"/>
    <property type="match status" value="1"/>
</dbReference>
<dbReference type="EMBL" id="LGFT01000030">
    <property type="protein sequence ID" value="KUK44243.1"/>
    <property type="molecule type" value="Genomic_DNA"/>
</dbReference>
<dbReference type="EMBL" id="LGHB01000015">
    <property type="protein sequence ID" value="KUK96341.1"/>
    <property type="molecule type" value="Genomic_DNA"/>
</dbReference>
<evidence type="ECO:0000256" key="1">
    <source>
        <dbReference type="HAMAP-Rule" id="MF_01089"/>
    </source>
</evidence>
<dbReference type="Proteomes" id="UP000057043">
    <property type="component" value="Unassembled WGS sequence"/>
</dbReference>
<organism evidence="4 5">
    <name type="scientific">Methanothrix harundinacea</name>
    <dbReference type="NCBI Taxonomy" id="301375"/>
    <lineage>
        <taxon>Archaea</taxon>
        <taxon>Methanobacteriati</taxon>
        <taxon>Methanobacteriota</taxon>
        <taxon>Stenosarchaea group</taxon>
        <taxon>Methanomicrobia</taxon>
        <taxon>Methanotrichales</taxon>
        <taxon>Methanotrichaceae</taxon>
        <taxon>Methanothrix</taxon>
    </lineage>
</organism>
<dbReference type="Pfam" id="PF26548">
    <property type="entry name" value="DUF8179"/>
    <property type="match status" value="1"/>
</dbReference>
<dbReference type="PATRIC" id="fig|301375.6.peg.74"/>
<feature type="domain" description="Putative peptidyl-prolyl cis-trans isomerase" evidence="2">
    <location>
        <begin position="381"/>
        <end position="507"/>
    </location>
</feature>
<dbReference type="InterPro" id="IPR016466">
    <property type="entry name" value="Methan_mark_3"/>
</dbReference>
<protein>
    <recommendedName>
        <fullName evidence="1">UPF0288 protein XD72_1375</fullName>
    </recommendedName>
</protein>
<accession>A0A117MCE3</accession>
<evidence type="ECO:0000313" key="4">
    <source>
        <dbReference type="EMBL" id="KUK96341.1"/>
    </source>
</evidence>
<dbReference type="InterPro" id="IPR058492">
    <property type="entry name" value="DUF8179"/>
</dbReference>
<evidence type="ECO:0000313" key="6">
    <source>
        <dbReference type="Proteomes" id="UP000057043"/>
    </source>
</evidence>
<reference evidence="4" key="1">
    <citation type="journal article" date="2015" name="MBio">
        <title>Genome-resolved metagenomic analysis reveals roles for candidate phyla and other microbial community members in biogeochemical transformations in oil reservoirs.</title>
        <authorList>
            <person name="Hu P."/>
            <person name="Tom L."/>
            <person name="Singh A."/>
            <person name="Thomas B.C."/>
            <person name="Baker B.J."/>
            <person name="Piceno Y.M."/>
            <person name="Andersen G.L."/>
            <person name="Banfield J.F."/>
        </authorList>
    </citation>
    <scope>NUCLEOTIDE SEQUENCE [LARGE SCALE GENOMIC DNA]</scope>
    <source>
        <strain evidence="4">56_747</strain>
    </source>
</reference>
<name>A0A117MCE3_9EURY</name>
<dbReference type="Proteomes" id="UP000053961">
    <property type="component" value="Unassembled WGS sequence"/>
</dbReference>